<dbReference type="InParanoid" id="A0A3P8WNM0"/>
<sequence>MGCCSSTNTAVQTLSRGGADGEEDETGSKLGNRGDSAVSKETSDSGVGMDNKEMPTLPGVVPRKLPPLSSGCGGESVAGAINQEGFLQHDSTVPERQKSSEILEELLNQGIIPEGQTKEKSKMTGEAYSIMLDDSDVVRRRPPARLESLKAMKMQSVHSKEEIEEKMRLADERRKSKEDELKTRLRTKSARVRVPVPVSSTTEDGDTSLTPVEPLHLPHTSDSPQQIDSQGTFNVAEGEGSVGEARPNNRESGGEMKGAEMEKRREKEEQGVEGRKEGAERMSEDGDEQQEELTQVCWTQDGDVSMGSSCAVSDVYLNGRVNDTVRSACGRLSYEV</sequence>
<name>A0A3P8WNM0_CYNSE</name>
<reference evidence="2 3" key="1">
    <citation type="journal article" date="2014" name="Nat. Genet.">
        <title>Whole-genome sequence of a flatfish provides insights into ZW sex chromosome evolution and adaptation to a benthic lifestyle.</title>
        <authorList>
            <person name="Chen S."/>
            <person name="Zhang G."/>
            <person name="Shao C."/>
            <person name="Huang Q."/>
            <person name="Liu G."/>
            <person name="Zhang P."/>
            <person name="Song W."/>
            <person name="An N."/>
            <person name="Chalopin D."/>
            <person name="Volff J.N."/>
            <person name="Hong Y."/>
            <person name="Li Q."/>
            <person name="Sha Z."/>
            <person name="Zhou H."/>
            <person name="Xie M."/>
            <person name="Yu Q."/>
            <person name="Liu Y."/>
            <person name="Xiang H."/>
            <person name="Wang N."/>
            <person name="Wu K."/>
            <person name="Yang C."/>
            <person name="Zhou Q."/>
            <person name="Liao X."/>
            <person name="Yang L."/>
            <person name="Hu Q."/>
            <person name="Zhang J."/>
            <person name="Meng L."/>
            <person name="Jin L."/>
            <person name="Tian Y."/>
            <person name="Lian J."/>
            <person name="Yang J."/>
            <person name="Miao G."/>
            <person name="Liu S."/>
            <person name="Liang Z."/>
            <person name="Yan F."/>
            <person name="Li Y."/>
            <person name="Sun B."/>
            <person name="Zhang H."/>
            <person name="Zhang J."/>
            <person name="Zhu Y."/>
            <person name="Du M."/>
            <person name="Zhao Y."/>
            <person name="Schartl M."/>
            <person name="Tang Q."/>
            <person name="Wang J."/>
        </authorList>
    </citation>
    <scope>NUCLEOTIDE SEQUENCE</scope>
</reference>
<keyword evidence="3" id="KW-1185">Reference proteome</keyword>
<feature type="region of interest" description="Disordered" evidence="1">
    <location>
        <begin position="1"/>
        <end position="77"/>
    </location>
</feature>
<accession>A0A3P8WNM0</accession>
<evidence type="ECO:0000313" key="3">
    <source>
        <dbReference type="Proteomes" id="UP000265120"/>
    </source>
</evidence>
<dbReference type="GeneTree" id="ENSGT00940000173140"/>
<feature type="compositionally biased region" description="Polar residues" evidence="1">
    <location>
        <begin position="220"/>
        <end position="233"/>
    </location>
</feature>
<dbReference type="Ensembl" id="ENSCSET00000028462.1">
    <property type="protein sequence ID" value="ENSCSEP00000028087.1"/>
    <property type="gene ID" value="ENSCSEG00000017940.1"/>
</dbReference>
<dbReference type="PANTHER" id="PTHR10104">
    <property type="entry name" value="STATHMIN"/>
    <property type="match status" value="1"/>
</dbReference>
<feature type="compositionally biased region" description="Low complexity" evidence="1">
    <location>
        <begin position="192"/>
        <end position="202"/>
    </location>
</feature>
<proteinExistence type="predicted"/>
<dbReference type="GO" id="GO:0031110">
    <property type="term" value="P:regulation of microtubule polymerization or depolymerization"/>
    <property type="evidence" value="ECO:0007669"/>
    <property type="project" value="InterPro"/>
</dbReference>
<feature type="region of interest" description="Disordered" evidence="1">
    <location>
        <begin position="152"/>
        <end position="292"/>
    </location>
</feature>
<evidence type="ECO:0000313" key="2">
    <source>
        <dbReference type="Ensembl" id="ENSCSEP00000028087.1"/>
    </source>
</evidence>
<organism evidence="2 3">
    <name type="scientific">Cynoglossus semilaevis</name>
    <name type="common">Tongue sole</name>
    <dbReference type="NCBI Taxonomy" id="244447"/>
    <lineage>
        <taxon>Eukaryota</taxon>
        <taxon>Metazoa</taxon>
        <taxon>Chordata</taxon>
        <taxon>Craniata</taxon>
        <taxon>Vertebrata</taxon>
        <taxon>Euteleostomi</taxon>
        <taxon>Actinopterygii</taxon>
        <taxon>Neopterygii</taxon>
        <taxon>Teleostei</taxon>
        <taxon>Neoteleostei</taxon>
        <taxon>Acanthomorphata</taxon>
        <taxon>Carangaria</taxon>
        <taxon>Pleuronectiformes</taxon>
        <taxon>Pleuronectoidei</taxon>
        <taxon>Cynoglossidae</taxon>
        <taxon>Cynoglossinae</taxon>
        <taxon>Cynoglossus</taxon>
    </lineage>
</organism>
<dbReference type="STRING" id="244447.ENSCSEP00000028087"/>
<evidence type="ECO:0000256" key="1">
    <source>
        <dbReference type="SAM" id="MobiDB-lite"/>
    </source>
</evidence>
<reference evidence="2" key="3">
    <citation type="submission" date="2025-09" db="UniProtKB">
        <authorList>
            <consortium name="Ensembl"/>
        </authorList>
    </citation>
    <scope>IDENTIFICATION</scope>
</reference>
<feature type="compositionally biased region" description="Basic and acidic residues" evidence="1">
    <location>
        <begin position="158"/>
        <end position="183"/>
    </location>
</feature>
<reference evidence="2" key="2">
    <citation type="submission" date="2025-08" db="UniProtKB">
        <authorList>
            <consortium name="Ensembl"/>
        </authorList>
    </citation>
    <scope>IDENTIFICATION</scope>
</reference>
<feature type="compositionally biased region" description="Basic and acidic residues" evidence="1">
    <location>
        <begin position="247"/>
        <end position="284"/>
    </location>
</feature>
<feature type="compositionally biased region" description="Polar residues" evidence="1">
    <location>
        <begin position="1"/>
        <end position="15"/>
    </location>
</feature>
<dbReference type="PANTHER" id="PTHR10104:SF20">
    <property type="entry name" value="STATHMIN DOMAIN-CONTAINING PROTEIN 1"/>
    <property type="match status" value="1"/>
</dbReference>
<protein>
    <submittedName>
        <fullName evidence="2">Stathmin domain containing 1</fullName>
    </submittedName>
</protein>
<dbReference type="AlphaFoldDB" id="A0A3P8WNM0"/>
<dbReference type="InterPro" id="IPR000956">
    <property type="entry name" value="Stathmin_fam"/>
</dbReference>
<dbReference type="Proteomes" id="UP000265120">
    <property type="component" value="Chromosome 18"/>
</dbReference>